<protein>
    <submittedName>
        <fullName evidence="3">DNA helicase</fullName>
    </submittedName>
</protein>
<evidence type="ECO:0000313" key="3">
    <source>
        <dbReference type="WBParaSite" id="maker-uti_cns_0013960-snap-gene-0.2-mRNA-1"/>
    </source>
</evidence>
<name>A0A1I8IN30_9PLAT</name>
<sequence>MDVDVESLDFMESDVAEEVVVGNAAESSAFASAQLRESSGGQLKREPTTTGVEESPGGEARQPTVIQVHPSAAASQPRVIRIQTTAGSAGHSVAMAAPTVSSAGAGGVGDGSGKPVRVIRLPVQKLAAGSQQSGTGSIKIITLPPRSQQQQQQQQIVRQVGPGGMQQQGGQTLRVITAAGAQRIIQVGLNSLLAE</sequence>
<evidence type="ECO:0000313" key="2">
    <source>
        <dbReference type="Proteomes" id="UP000095280"/>
    </source>
</evidence>
<feature type="region of interest" description="Disordered" evidence="1">
    <location>
        <begin position="32"/>
        <end position="62"/>
    </location>
</feature>
<dbReference type="WBParaSite" id="maker-uti_cns_0013960-snap-gene-0.2-mRNA-1">
    <property type="protein sequence ID" value="maker-uti_cns_0013960-snap-gene-0.2-mRNA-1"/>
    <property type="gene ID" value="maker-uti_cns_0013960-snap-gene-0.2"/>
</dbReference>
<accession>A0A1I8IN30</accession>
<keyword evidence="2" id="KW-1185">Reference proteome</keyword>
<reference evidence="3" key="1">
    <citation type="submission" date="2016-11" db="UniProtKB">
        <authorList>
            <consortium name="WormBaseParasite"/>
        </authorList>
    </citation>
    <scope>IDENTIFICATION</scope>
</reference>
<dbReference type="Proteomes" id="UP000095280">
    <property type="component" value="Unplaced"/>
</dbReference>
<dbReference type="AlphaFoldDB" id="A0A1I8IN30"/>
<organism evidence="2 3">
    <name type="scientific">Macrostomum lignano</name>
    <dbReference type="NCBI Taxonomy" id="282301"/>
    <lineage>
        <taxon>Eukaryota</taxon>
        <taxon>Metazoa</taxon>
        <taxon>Spiralia</taxon>
        <taxon>Lophotrochozoa</taxon>
        <taxon>Platyhelminthes</taxon>
        <taxon>Rhabditophora</taxon>
        <taxon>Macrostomorpha</taxon>
        <taxon>Macrostomida</taxon>
        <taxon>Macrostomidae</taxon>
        <taxon>Macrostomum</taxon>
    </lineage>
</organism>
<evidence type="ECO:0000256" key="1">
    <source>
        <dbReference type="SAM" id="MobiDB-lite"/>
    </source>
</evidence>
<proteinExistence type="predicted"/>